<dbReference type="OrthoDB" id="778454at2759"/>
<name>A0A1U7VR67_NICSY</name>
<dbReference type="PANTHER" id="PTHR33067:SF9">
    <property type="entry name" value="RNA-DIRECTED DNA POLYMERASE"/>
    <property type="match status" value="1"/>
</dbReference>
<accession>A0A1U7VR67</accession>
<dbReference type="eggNOG" id="KOG0017">
    <property type="taxonomic scope" value="Eukaryota"/>
</dbReference>
<protein>
    <submittedName>
        <fullName evidence="2">Uncharacterized protein LOC104216506</fullName>
    </submittedName>
</protein>
<dbReference type="Proteomes" id="UP000189701">
    <property type="component" value="Unplaced"/>
</dbReference>
<dbReference type="GeneID" id="104216506"/>
<sequence>MPGYAKFIKDLMTKKRLMKFETIKVTHQMIVIVHAMAPKLEDPDALMIPCTIGSADFDKALYDLWMNINLMHYLVFKTLGNGKLIPKSMRLQMADRTMKRPLGMIKDVLVRVDKFIFPADFVILDHEVDYEVLIILGRPFLAVVKALCDDEAEELTFPVGDEKVVFHVCKSMRKPNNNEVCSFVDLVNDVIVDDTSTTINVGDILEAILLNFDDDEMDGFMECVNSLQGMCLYNYHPENCLWI</sequence>
<reference evidence="2" key="2">
    <citation type="submission" date="2025-08" db="UniProtKB">
        <authorList>
            <consortium name="RefSeq"/>
        </authorList>
    </citation>
    <scope>IDENTIFICATION</scope>
    <source>
        <tissue evidence="2">Leaf</tissue>
    </source>
</reference>
<dbReference type="Gene3D" id="2.40.70.10">
    <property type="entry name" value="Acid Proteases"/>
    <property type="match status" value="1"/>
</dbReference>
<dbReference type="AlphaFoldDB" id="A0A1U7VR67"/>
<keyword evidence="1" id="KW-1185">Reference proteome</keyword>
<dbReference type="InterPro" id="IPR021109">
    <property type="entry name" value="Peptidase_aspartic_dom_sf"/>
</dbReference>
<gene>
    <name evidence="2" type="primary">LOC104216506</name>
</gene>
<proteinExistence type="predicted"/>
<dbReference type="RefSeq" id="XP_009764864.1">
    <property type="nucleotide sequence ID" value="XM_009766562.1"/>
</dbReference>
<dbReference type="PANTHER" id="PTHR33067">
    <property type="entry name" value="RNA-DIRECTED DNA POLYMERASE-RELATED"/>
    <property type="match status" value="1"/>
</dbReference>
<reference evidence="1" key="1">
    <citation type="journal article" date="2013" name="Genome Biol.">
        <title>Reference genomes and transcriptomes of Nicotiana sylvestris and Nicotiana tomentosiformis.</title>
        <authorList>
            <person name="Sierro N."/>
            <person name="Battey J.N."/>
            <person name="Ouadi S."/>
            <person name="Bovet L."/>
            <person name="Goepfert S."/>
            <person name="Bakaher N."/>
            <person name="Peitsch M.C."/>
            <person name="Ivanov N.V."/>
        </authorList>
    </citation>
    <scope>NUCLEOTIDE SEQUENCE [LARGE SCALE GENOMIC DNA]</scope>
</reference>
<evidence type="ECO:0000313" key="2">
    <source>
        <dbReference type="RefSeq" id="XP_009764864.1"/>
    </source>
</evidence>
<dbReference type="CDD" id="cd00303">
    <property type="entry name" value="retropepsin_like"/>
    <property type="match status" value="1"/>
</dbReference>
<evidence type="ECO:0000313" key="1">
    <source>
        <dbReference type="Proteomes" id="UP000189701"/>
    </source>
</evidence>
<dbReference type="KEGG" id="nsy:104216506"/>
<organism evidence="1 2">
    <name type="scientific">Nicotiana sylvestris</name>
    <name type="common">Wood tobacco</name>
    <name type="synonym">South American tobacco</name>
    <dbReference type="NCBI Taxonomy" id="4096"/>
    <lineage>
        <taxon>Eukaryota</taxon>
        <taxon>Viridiplantae</taxon>
        <taxon>Streptophyta</taxon>
        <taxon>Embryophyta</taxon>
        <taxon>Tracheophyta</taxon>
        <taxon>Spermatophyta</taxon>
        <taxon>Magnoliopsida</taxon>
        <taxon>eudicotyledons</taxon>
        <taxon>Gunneridae</taxon>
        <taxon>Pentapetalae</taxon>
        <taxon>asterids</taxon>
        <taxon>lamiids</taxon>
        <taxon>Solanales</taxon>
        <taxon>Solanaceae</taxon>
        <taxon>Nicotianoideae</taxon>
        <taxon>Nicotianeae</taxon>
        <taxon>Nicotiana</taxon>
    </lineage>
</organism>